<keyword evidence="4" id="KW-0012">Acyltransferase</keyword>
<feature type="transmembrane region" description="Helical" evidence="2">
    <location>
        <begin position="25"/>
        <end position="43"/>
    </location>
</feature>
<evidence type="ECO:0000256" key="1">
    <source>
        <dbReference type="SAM" id="MobiDB-lite"/>
    </source>
</evidence>
<feature type="transmembrane region" description="Helical" evidence="2">
    <location>
        <begin position="162"/>
        <end position="180"/>
    </location>
</feature>
<evidence type="ECO:0000313" key="4">
    <source>
        <dbReference type="EMBL" id="MTE22505.1"/>
    </source>
</evidence>
<dbReference type="Proteomes" id="UP000473014">
    <property type="component" value="Unassembled WGS sequence"/>
</dbReference>
<organism evidence="4 5">
    <name type="scientific">Streptomyces taklimakanensis</name>
    <dbReference type="NCBI Taxonomy" id="2569853"/>
    <lineage>
        <taxon>Bacteria</taxon>
        <taxon>Bacillati</taxon>
        <taxon>Actinomycetota</taxon>
        <taxon>Actinomycetes</taxon>
        <taxon>Kitasatosporales</taxon>
        <taxon>Streptomycetaceae</taxon>
        <taxon>Streptomyces</taxon>
    </lineage>
</organism>
<reference evidence="4 5" key="1">
    <citation type="submission" date="2019-11" db="EMBL/GenBank/DDBJ databases">
        <authorList>
            <person name="Yuan L."/>
        </authorList>
    </citation>
    <scope>NUCLEOTIDE SEQUENCE [LARGE SCALE GENOMIC DNA]</scope>
    <source>
        <strain evidence="4 5">TRM43335</strain>
    </source>
</reference>
<gene>
    <name evidence="4" type="ORF">F0L17_26100</name>
</gene>
<feature type="transmembrane region" description="Helical" evidence="2">
    <location>
        <begin position="297"/>
        <end position="315"/>
    </location>
</feature>
<feature type="transmembrane region" description="Helical" evidence="2">
    <location>
        <begin position="104"/>
        <end position="124"/>
    </location>
</feature>
<feature type="transmembrane region" description="Helical" evidence="2">
    <location>
        <begin position="258"/>
        <end position="277"/>
    </location>
</feature>
<keyword evidence="2" id="KW-0472">Membrane</keyword>
<keyword evidence="4" id="KW-0808">Transferase</keyword>
<dbReference type="RefSeq" id="WP_162466907.1">
    <property type="nucleotide sequence ID" value="NZ_WIXO01000002.1"/>
</dbReference>
<dbReference type="PANTHER" id="PTHR23028:SF53">
    <property type="entry name" value="ACYL_TRANSF_3 DOMAIN-CONTAINING PROTEIN"/>
    <property type="match status" value="1"/>
</dbReference>
<accession>A0A6G2BJP3</accession>
<evidence type="ECO:0000259" key="3">
    <source>
        <dbReference type="Pfam" id="PF01757"/>
    </source>
</evidence>
<feature type="transmembrane region" description="Helical" evidence="2">
    <location>
        <begin position="55"/>
        <end position="83"/>
    </location>
</feature>
<protein>
    <submittedName>
        <fullName evidence="4">Acyltransferase family protein</fullName>
    </submittedName>
</protein>
<evidence type="ECO:0000256" key="2">
    <source>
        <dbReference type="SAM" id="Phobius"/>
    </source>
</evidence>
<dbReference type="GO" id="GO:0000271">
    <property type="term" value="P:polysaccharide biosynthetic process"/>
    <property type="evidence" value="ECO:0007669"/>
    <property type="project" value="TreeGrafter"/>
</dbReference>
<dbReference type="GO" id="GO:0016747">
    <property type="term" value="F:acyltransferase activity, transferring groups other than amino-acyl groups"/>
    <property type="evidence" value="ECO:0007669"/>
    <property type="project" value="InterPro"/>
</dbReference>
<dbReference type="InterPro" id="IPR050879">
    <property type="entry name" value="Acyltransferase_3"/>
</dbReference>
<keyword evidence="2" id="KW-0812">Transmembrane</keyword>
<dbReference type="InterPro" id="IPR002656">
    <property type="entry name" value="Acyl_transf_3_dom"/>
</dbReference>
<dbReference type="Pfam" id="PF01757">
    <property type="entry name" value="Acyl_transf_3"/>
    <property type="match status" value="1"/>
</dbReference>
<dbReference type="PANTHER" id="PTHR23028">
    <property type="entry name" value="ACETYLTRANSFERASE"/>
    <property type="match status" value="1"/>
</dbReference>
<dbReference type="GO" id="GO:0016020">
    <property type="term" value="C:membrane"/>
    <property type="evidence" value="ECO:0007669"/>
    <property type="project" value="TreeGrafter"/>
</dbReference>
<keyword evidence="2" id="KW-1133">Transmembrane helix</keyword>
<name>A0A6G2BJP3_9ACTN</name>
<keyword evidence="5" id="KW-1185">Reference proteome</keyword>
<feature type="transmembrane region" description="Helical" evidence="2">
    <location>
        <begin position="192"/>
        <end position="215"/>
    </location>
</feature>
<dbReference type="EMBL" id="WIXO01000002">
    <property type="protein sequence ID" value="MTE22505.1"/>
    <property type="molecule type" value="Genomic_DNA"/>
</dbReference>
<feature type="transmembrane region" description="Helical" evidence="2">
    <location>
        <begin position="227"/>
        <end position="246"/>
    </location>
</feature>
<dbReference type="AlphaFoldDB" id="A0A6G2BJP3"/>
<feature type="transmembrane region" description="Helical" evidence="2">
    <location>
        <begin position="375"/>
        <end position="399"/>
    </location>
</feature>
<feature type="compositionally biased region" description="Pro residues" evidence="1">
    <location>
        <begin position="414"/>
        <end position="424"/>
    </location>
</feature>
<comment type="caution">
    <text evidence="4">The sequence shown here is derived from an EMBL/GenBank/DDBJ whole genome shotgun (WGS) entry which is preliminary data.</text>
</comment>
<feature type="transmembrane region" description="Helical" evidence="2">
    <location>
        <begin position="335"/>
        <end position="355"/>
    </location>
</feature>
<proteinExistence type="predicted"/>
<feature type="domain" description="Acyltransferase 3" evidence="3">
    <location>
        <begin position="20"/>
        <end position="392"/>
    </location>
</feature>
<feature type="region of interest" description="Disordered" evidence="1">
    <location>
        <begin position="414"/>
        <end position="437"/>
    </location>
</feature>
<sequence>MATPTTHRSGGGPVERARVPALDGLRGLCALAVLVFHVSYSSGVMHHYSDPREDVWGYLTAGMGVFLPPFFVLSGLMLYLPFARRTLIDSAPKPPLLPFLWRRVLRIVPAFWLVTVVVIVALNYDKIDGPWYVLRPLLMIHFFVRTEWIIGLDPTWTVPAEMVFYLSLPAVAWIAHRLARRVEDPARRMRRMFWPIAVLVLVGAGWTAYCFLPAMAADVWYLNFFPFGYVGFFAGGMALAVLTAYGEATGRTPALYRAAARRPLAFWAAAAVAYALNVPQPFGRPGTGDWGALAQQMVLHVLFFVFAVLLVIPVVAPGARSRTVDAVLTNRPMVFLGRISYGIYLWHVFFIHVVLQNGWIFGTTAVPDAVLRGQVGFWPMVVVSLAGSVVAASISFYALEQPISRRLRTLFDRPAPPADVPPRSEPGAAEPRVLTKA</sequence>
<evidence type="ECO:0000313" key="5">
    <source>
        <dbReference type="Proteomes" id="UP000473014"/>
    </source>
</evidence>